<evidence type="ECO:0000256" key="1">
    <source>
        <dbReference type="SAM" id="MobiDB-lite"/>
    </source>
</evidence>
<protein>
    <submittedName>
        <fullName evidence="3">Uncharacterized protein</fullName>
    </submittedName>
</protein>
<dbReference type="EMBL" id="CAMXCT010004708">
    <property type="protein sequence ID" value="CAI4010055.1"/>
    <property type="molecule type" value="Genomic_DNA"/>
</dbReference>
<sequence length="481" mass="52215">MTPCEPLRSLHSGPGYVRRESRSSQDASFVHQEPVSKVVVSATEAVSNLTVKSGGDQAVTVWKDQEKEAATAMSLSLLASIGFVLSVFYMVNTSNTMLQVATWRLLASSISLFSVILLFMVMKKGWKTMMFAPQSSEAKVISDVLSFLRYLILLFLTPFLLKKKMETESLKQCIRIVGVHLVGFAGADAFTDILKQDVFNSGPYMYFLGVLCVCLLLGAIQWGMRKWRARSEGSTTSAPEASGEAAGGSEAPPADAAAAAAATDSAAPSSSGFAALVEEMEMEIVAFTVGFLFSMWLRFCITGAVPGARYGRKTTGDDVNWLFCFALLTFLFAAAFAKFVLPNAENLSPTLGRLVKTLSAVLWMTFGWLVFYLCQWFLWNFTADDANGAHHTAKLIAANGLALMGSVLVFFPMVVGHLLKRSSWMTSPTFVNIASLILAFSWETAVYTAVQGASETVEGETMQKVLAMIDLVIILVVILPG</sequence>
<feature type="transmembrane region" description="Helical" evidence="2">
    <location>
        <begin position="319"/>
        <end position="341"/>
    </location>
</feature>
<comment type="caution">
    <text evidence="3">The sequence shown here is derived from an EMBL/GenBank/DDBJ whole genome shotgun (WGS) entry which is preliminary data.</text>
</comment>
<dbReference type="EMBL" id="CAMXCT020004708">
    <property type="protein sequence ID" value="CAL1163430.1"/>
    <property type="molecule type" value="Genomic_DNA"/>
</dbReference>
<reference evidence="3" key="1">
    <citation type="submission" date="2022-10" db="EMBL/GenBank/DDBJ databases">
        <authorList>
            <person name="Chen Y."/>
            <person name="Dougan E. K."/>
            <person name="Chan C."/>
            <person name="Rhodes N."/>
            <person name="Thang M."/>
        </authorList>
    </citation>
    <scope>NUCLEOTIDE SEQUENCE</scope>
</reference>
<feature type="compositionally biased region" description="Low complexity" evidence="1">
    <location>
        <begin position="234"/>
        <end position="252"/>
    </location>
</feature>
<keyword evidence="2" id="KW-0812">Transmembrane</keyword>
<accession>A0A9P1DH25</accession>
<reference evidence="4 5" key="2">
    <citation type="submission" date="2024-05" db="EMBL/GenBank/DDBJ databases">
        <authorList>
            <person name="Chen Y."/>
            <person name="Shah S."/>
            <person name="Dougan E. K."/>
            <person name="Thang M."/>
            <person name="Chan C."/>
        </authorList>
    </citation>
    <scope>NUCLEOTIDE SEQUENCE [LARGE SCALE GENOMIC DNA]</scope>
</reference>
<feature type="region of interest" description="Disordered" evidence="1">
    <location>
        <begin position="1"/>
        <end position="29"/>
    </location>
</feature>
<dbReference type="Proteomes" id="UP001152797">
    <property type="component" value="Unassembled WGS sequence"/>
</dbReference>
<organism evidence="3">
    <name type="scientific">Cladocopium goreaui</name>
    <dbReference type="NCBI Taxonomy" id="2562237"/>
    <lineage>
        <taxon>Eukaryota</taxon>
        <taxon>Sar</taxon>
        <taxon>Alveolata</taxon>
        <taxon>Dinophyceae</taxon>
        <taxon>Suessiales</taxon>
        <taxon>Symbiodiniaceae</taxon>
        <taxon>Cladocopium</taxon>
    </lineage>
</organism>
<feature type="transmembrane region" description="Helical" evidence="2">
    <location>
        <begin position="399"/>
        <end position="419"/>
    </location>
</feature>
<keyword evidence="2" id="KW-1133">Transmembrane helix</keyword>
<keyword evidence="5" id="KW-1185">Reference proteome</keyword>
<feature type="transmembrane region" description="Helical" evidence="2">
    <location>
        <begin position="173"/>
        <end position="191"/>
    </location>
</feature>
<evidence type="ECO:0000313" key="5">
    <source>
        <dbReference type="Proteomes" id="UP001152797"/>
    </source>
</evidence>
<feature type="transmembrane region" description="Helical" evidence="2">
    <location>
        <begin position="361"/>
        <end position="379"/>
    </location>
</feature>
<keyword evidence="2" id="KW-0472">Membrane</keyword>
<gene>
    <name evidence="3" type="ORF">C1SCF055_LOCUS35369</name>
</gene>
<feature type="transmembrane region" description="Helical" evidence="2">
    <location>
        <begin position="69"/>
        <end position="91"/>
    </location>
</feature>
<feature type="transmembrane region" description="Helical" evidence="2">
    <location>
        <begin position="431"/>
        <end position="450"/>
    </location>
</feature>
<name>A0A9P1DH25_9DINO</name>
<evidence type="ECO:0000313" key="4">
    <source>
        <dbReference type="EMBL" id="CAL4797367.1"/>
    </source>
</evidence>
<dbReference type="AlphaFoldDB" id="A0A9P1DH25"/>
<dbReference type="OrthoDB" id="423671at2759"/>
<feature type="transmembrane region" description="Helical" evidence="2">
    <location>
        <begin position="203"/>
        <end position="224"/>
    </location>
</feature>
<evidence type="ECO:0000313" key="3">
    <source>
        <dbReference type="EMBL" id="CAI4010055.1"/>
    </source>
</evidence>
<evidence type="ECO:0000256" key="2">
    <source>
        <dbReference type="SAM" id="Phobius"/>
    </source>
</evidence>
<feature type="region of interest" description="Disordered" evidence="1">
    <location>
        <begin position="233"/>
        <end position="252"/>
    </location>
</feature>
<feature type="transmembrane region" description="Helical" evidence="2">
    <location>
        <begin position="462"/>
        <end position="479"/>
    </location>
</feature>
<feature type="transmembrane region" description="Helical" evidence="2">
    <location>
        <begin position="141"/>
        <end position="161"/>
    </location>
</feature>
<proteinExistence type="predicted"/>
<feature type="transmembrane region" description="Helical" evidence="2">
    <location>
        <begin position="103"/>
        <end position="121"/>
    </location>
</feature>
<dbReference type="EMBL" id="CAMXCT030004708">
    <property type="protein sequence ID" value="CAL4797367.1"/>
    <property type="molecule type" value="Genomic_DNA"/>
</dbReference>